<proteinExistence type="inferred from homology"/>
<evidence type="ECO:0000256" key="5">
    <source>
        <dbReference type="RuleBase" id="RU000382"/>
    </source>
</evidence>
<evidence type="ECO:0000256" key="4">
    <source>
        <dbReference type="ARBA" id="ARBA00038302"/>
    </source>
</evidence>
<dbReference type="Gene3D" id="3.40.640.10">
    <property type="entry name" value="Type I PLP-dependent aspartate aminotransferase-like (Major domain)"/>
    <property type="match status" value="1"/>
</dbReference>
<keyword evidence="7" id="KW-1185">Reference proteome</keyword>
<name>A0ABY3RQX6_9MICO</name>
<dbReference type="InterPro" id="IPR050477">
    <property type="entry name" value="GrpII_AminoAcid_Decarb"/>
</dbReference>
<organism evidence="6 7">
    <name type="scientific">Microbacterium resistens</name>
    <dbReference type="NCBI Taxonomy" id="156977"/>
    <lineage>
        <taxon>Bacteria</taxon>
        <taxon>Bacillati</taxon>
        <taxon>Actinomycetota</taxon>
        <taxon>Actinomycetes</taxon>
        <taxon>Micrococcales</taxon>
        <taxon>Microbacteriaceae</taxon>
        <taxon>Microbacterium</taxon>
    </lineage>
</organism>
<protein>
    <submittedName>
        <fullName evidence="6">Aminotransferase class V-fold PLP-dependent enzyme</fullName>
    </submittedName>
</protein>
<keyword evidence="6" id="KW-0032">Aminotransferase</keyword>
<dbReference type="Proteomes" id="UP001199642">
    <property type="component" value="Chromosome"/>
</dbReference>
<accession>A0ABY3RQX6</accession>
<dbReference type="Pfam" id="PF00282">
    <property type="entry name" value="Pyridoxal_deC"/>
    <property type="match status" value="1"/>
</dbReference>
<evidence type="ECO:0000313" key="7">
    <source>
        <dbReference type="Proteomes" id="UP001199642"/>
    </source>
</evidence>
<keyword evidence="2 5" id="KW-0663">Pyridoxal phosphate</keyword>
<evidence type="ECO:0000256" key="3">
    <source>
        <dbReference type="ARBA" id="ARBA00023239"/>
    </source>
</evidence>
<dbReference type="SUPFAM" id="SSF53383">
    <property type="entry name" value="PLP-dependent transferases"/>
    <property type="match status" value="1"/>
</dbReference>
<comment type="cofactor">
    <cofactor evidence="1 5">
        <name>pyridoxal 5'-phosphate</name>
        <dbReference type="ChEBI" id="CHEBI:597326"/>
    </cofactor>
</comment>
<dbReference type="InterPro" id="IPR015421">
    <property type="entry name" value="PyrdxlP-dep_Trfase_major"/>
</dbReference>
<reference evidence="6 7" key="1">
    <citation type="submission" date="2023-01" db="EMBL/GenBank/DDBJ databases">
        <title>Characterization of estradiol degrading bacteria Microbacterium sp. MZT7 and reveal degrading genes through genome analysis.</title>
        <authorList>
            <person name="Hao P."/>
            <person name="Gao Y."/>
        </authorList>
    </citation>
    <scope>NUCLEOTIDE SEQUENCE [LARGE SCALE GENOMIC DNA]</scope>
    <source>
        <strain evidence="6 7">MZT7</strain>
    </source>
</reference>
<dbReference type="Gene3D" id="3.90.1150.10">
    <property type="entry name" value="Aspartate Aminotransferase, domain 1"/>
    <property type="match status" value="1"/>
</dbReference>
<comment type="similarity">
    <text evidence="4">Belongs to the group II decarboxylase family. Sphingosine-1-phosphate lyase subfamily.</text>
</comment>
<keyword evidence="6" id="KW-0808">Transferase</keyword>
<sequence length="498" mass="52689">MSEAILDRLRRLRAGDAPTHGGRVLAYVYDAGLPELDELADEAARLSRPVNGLDPTVFPSVAVMERELLGFVRRVLHGGPRTGRGIGGAVGTVTSGGTESCLLAVKTARDRWRSERSAAIPAVRPRLVAPATAHAAFQKAARLFDLEWDPVPCGADGSVRAQDVVSRLDADVALVVVSAPAYPSGALDPVREVAEAARARGIRCHVDACFGGLVLPWWPDGGGNRRVPPWDFRVDGVTSISADLHKFGYAPKGVSVLLHRDRRDHRAQFFATTRWPGYPVVNPTLLGSRSASSLAAAWAIVHRLGDAGFAELARSIARVAESVRAEVESIAGLQVWGDPAGPAVTLVADPDAPAAVRVDPHHLADALAGRGWRIQHQPGFVQTDGSRLPRSAHLTLTPVLERRIGEFRSALTAAADDVRGRPPADARGLARAMRALGYGPGGRVPGPRAASTLLTLAGAGTVRPDRPMATLMALIEELPAPVAEALLTELVARLSAPA</sequence>
<gene>
    <name evidence="6" type="ORF">K8F61_17885</name>
</gene>
<dbReference type="PANTHER" id="PTHR42735:SF9">
    <property type="entry name" value="SPHINGOSINE-1-PHOSPHATE LYASE"/>
    <property type="match status" value="1"/>
</dbReference>
<dbReference type="InterPro" id="IPR015422">
    <property type="entry name" value="PyrdxlP-dep_Trfase_small"/>
</dbReference>
<dbReference type="InterPro" id="IPR015424">
    <property type="entry name" value="PyrdxlP-dep_Trfase"/>
</dbReference>
<evidence type="ECO:0000313" key="6">
    <source>
        <dbReference type="EMBL" id="UGS26469.1"/>
    </source>
</evidence>
<evidence type="ECO:0000256" key="1">
    <source>
        <dbReference type="ARBA" id="ARBA00001933"/>
    </source>
</evidence>
<dbReference type="GO" id="GO:0008483">
    <property type="term" value="F:transaminase activity"/>
    <property type="evidence" value="ECO:0007669"/>
    <property type="project" value="UniProtKB-KW"/>
</dbReference>
<evidence type="ECO:0000256" key="2">
    <source>
        <dbReference type="ARBA" id="ARBA00022898"/>
    </source>
</evidence>
<dbReference type="InterPro" id="IPR002129">
    <property type="entry name" value="PyrdxlP-dep_de-COase"/>
</dbReference>
<dbReference type="PANTHER" id="PTHR42735">
    <property type="match status" value="1"/>
</dbReference>
<dbReference type="EMBL" id="CP082781">
    <property type="protein sequence ID" value="UGS26469.1"/>
    <property type="molecule type" value="Genomic_DNA"/>
</dbReference>
<dbReference type="RefSeq" id="WP_231820144.1">
    <property type="nucleotide sequence ID" value="NZ_CP082781.1"/>
</dbReference>
<keyword evidence="3 5" id="KW-0456">Lyase</keyword>